<keyword evidence="7 25" id="KW-0813">Transport</keyword>
<evidence type="ECO:0000256" key="23">
    <source>
        <dbReference type="ARBA" id="ARBA00034513"/>
    </source>
</evidence>
<comment type="similarity">
    <text evidence="4 25">Belongs to the heme-copper respiratory oxidase family.</text>
</comment>
<evidence type="ECO:0000256" key="19">
    <source>
        <dbReference type="ARBA" id="ARBA00031883"/>
    </source>
</evidence>
<evidence type="ECO:0000256" key="13">
    <source>
        <dbReference type="ARBA" id="ARBA00022982"/>
    </source>
</evidence>
<gene>
    <name evidence="28" type="ORF">QV01_05145</name>
</gene>
<comment type="cofactor">
    <cofactor evidence="2">
        <name>Cu(2+)</name>
        <dbReference type="ChEBI" id="CHEBI:29036"/>
    </cofactor>
</comment>
<dbReference type="OrthoDB" id="9803294at2"/>
<accession>A0A1A7NQI0</accession>
<evidence type="ECO:0000313" key="28">
    <source>
        <dbReference type="EMBL" id="OBW92462.1"/>
    </source>
</evidence>
<dbReference type="Proteomes" id="UP000243558">
    <property type="component" value="Unassembled WGS sequence"/>
</dbReference>
<dbReference type="GO" id="GO:0009060">
    <property type="term" value="P:aerobic respiration"/>
    <property type="evidence" value="ECO:0007669"/>
    <property type="project" value="InterPro"/>
</dbReference>
<feature type="transmembrane region" description="Helical" evidence="26">
    <location>
        <begin position="275"/>
        <end position="299"/>
    </location>
</feature>
<dbReference type="AlphaFoldDB" id="A0A1A7NQI0"/>
<evidence type="ECO:0000256" key="20">
    <source>
        <dbReference type="ARBA" id="ARBA00032190"/>
    </source>
</evidence>
<keyword evidence="29" id="KW-1185">Reference proteome</keyword>
<dbReference type="PROSITE" id="PS50855">
    <property type="entry name" value="COX1"/>
    <property type="match status" value="1"/>
</dbReference>
<keyword evidence="10 25" id="KW-0679">Respiratory chain</keyword>
<dbReference type="PRINTS" id="PR01165">
    <property type="entry name" value="CYCOXIDASEI"/>
</dbReference>
<dbReference type="GO" id="GO:0022904">
    <property type="term" value="P:respiratory electron transport chain"/>
    <property type="evidence" value="ECO:0007669"/>
    <property type="project" value="TreeGrafter"/>
</dbReference>
<name>A0A1A7NQI0_9PAST</name>
<dbReference type="PATRIC" id="fig|505345.7.peg.1021"/>
<feature type="transmembrane region" description="Helical" evidence="26">
    <location>
        <begin position="59"/>
        <end position="81"/>
    </location>
</feature>
<evidence type="ECO:0000256" key="26">
    <source>
        <dbReference type="SAM" id="Phobius"/>
    </source>
</evidence>
<dbReference type="PANTHER" id="PTHR10422">
    <property type="entry name" value="CYTOCHROME C OXIDASE SUBUNIT 1"/>
    <property type="match status" value="1"/>
</dbReference>
<evidence type="ECO:0000256" key="16">
    <source>
        <dbReference type="ARBA" id="ARBA00023008"/>
    </source>
</evidence>
<proteinExistence type="inferred from homology"/>
<dbReference type="SUPFAM" id="SSF81442">
    <property type="entry name" value="Cytochrome c oxidase subunit I-like"/>
    <property type="match status" value="1"/>
</dbReference>
<feature type="transmembrane region" description="Helical" evidence="26">
    <location>
        <begin position="311"/>
        <end position="334"/>
    </location>
</feature>
<feature type="transmembrane region" description="Helical" evidence="26">
    <location>
        <begin position="415"/>
        <end position="436"/>
    </location>
</feature>
<dbReference type="GO" id="GO:0016682">
    <property type="term" value="F:oxidoreductase activity, acting on diphenols and related substances as donors, oxygen as acceptor"/>
    <property type="evidence" value="ECO:0007669"/>
    <property type="project" value="InterPro"/>
</dbReference>
<evidence type="ECO:0000256" key="5">
    <source>
        <dbReference type="ARBA" id="ARBA00012941"/>
    </source>
</evidence>
<dbReference type="InterPro" id="IPR023616">
    <property type="entry name" value="Cyt_c_oxase-like_su1_dom"/>
</dbReference>
<dbReference type="InterPro" id="IPR014207">
    <property type="entry name" value="Cyt_c_ubiqinol_oxidase_su1"/>
</dbReference>
<feature type="domain" description="Cytochrome oxidase subunit I profile" evidence="27">
    <location>
        <begin position="39"/>
        <end position="559"/>
    </location>
</feature>
<organism evidence="28 29">
    <name type="scientific">Gallibacterium genomosp. 3</name>
    <dbReference type="NCBI Taxonomy" id="505345"/>
    <lineage>
        <taxon>Bacteria</taxon>
        <taxon>Pseudomonadati</taxon>
        <taxon>Pseudomonadota</taxon>
        <taxon>Gammaproteobacteria</taxon>
        <taxon>Pasteurellales</taxon>
        <taxon>Pasteurellaceae</taxon>
        <taxon>Gallibacterium</taxon>
    </lineage>
</organism>
<feature type="transmembrane region" description="Helical" evidence="26">
    <location>
        <begin position="101"/>
        <end position="123"/>
    </location>
</feature>
<keyword evidence="8" id="KW-1003">Cell membrane</keyword>
<comment type="catalytic activity">
    <reaction evidence="24">
        <text>2 a ubiquinol + O2 + n H(+)(in) = 2 a ubiquinone + 2 H2O + n H(+)(out)</text>
        <dbReference type="Rhea" id="RHEA:30251"/>
        <dbReference type="Rhea" id="RHEA-COMP:9565"/>
        <dbReference type="Rhea" id="RHEA-COMP:9566"/>
        <dbReference type="ChEBI" id="CHEBI:15377"/>
        <dbReference type="ChEBI" id="CHEBI:15378"/>
        <dbReference type="ChEBI" id="CHEBI:15379"/>
        <dbReference type="ChEBI" id="CHEBI:16389"/>
        <dbReference type="ChEBI" id="CHEBI:17976"/>
        <dbReference type="EC" id="7.1.1.3"/>
    </reaction>
</comment>
<dbReference type="FunFam" id="1.20.210.10:FF:000002">
    <property type="entry name" value="Cytochrome o ubiquinol oxidase, subunit I"/>
    <property type="match status" value="1"/>
</dbReference>
<dbReference type="EMBL" id="JTJM01000019">
    <property type="protein sequence ID" value="OBW92462.1"/>
    <property type="molecule type" value="Genomic_DNA"/>
</dbReference>
<evidence type="ECO:0000256" key="14">
    <source>
        <dbReference type="ARBA" id="ARBA00022989"/>
    </source>
</evidence>
<dbReference type="Pfam" id="PF00115">
    <property type="entry name" value="COX1"/>
    <property type="match status" value="1"/>
</dbReference>
<feature type="transmembrane region" description="Helical" evidence="26">
    <location>
        <begin position="491"/>
        <end position="518"/>
    </location>
</feature>
<evidence type="ECO:0000256" key="18">
    <source>
        <dbReference type="ARBA" id="ARBA00030075"/>
    </source>
</evidence>
<dbReference type="RefSeq" id="WP_065239180.1">
    <property type="nucleotide sequence ID" value="NZ_JTJM01000019.1"/>
</dbReference>
<keyword evidence="12" id="KW-0479">Metal-binding</keyword>
<dbReference type="InterPro" id="IPR000883">
    <property type="entry name" value="Cyt_C_Oxase_1"/>
</dbReference>
<evidence type="ECO:0000256" key="8">
    <source>
        <dbReference type="ARBA" id="ARBA00022475"/>
    </source>
</evidence>
<evidence type="ECO:0000256" key="11">
    <source>
        <dbReference type="ARBA" id="ARBA00022692"/>
    </source>
</evidence>
<protein>
    <recommendedName>
        <fullName evidence="6">Cytochrome bo(3) ubiquinol oxidase subunit 1</fullName>
        <ecNumber evidence="5">7.1.1.3</ecNumber>
    </recommendedName>
    <alternativeName>
        <fullName evidence="20">Cytochrome o ubiquinol oxidase subunit 1</fullName>
    </alternativeName>
    <alternativeName>
        <fullName evidence="18">Oxidase bo(3) subunit 1</fullName>
    </alternativeName>
    <alternativeName>
        <fullName evidence="21">Ubiquinol oxidase polypeptide I</fullName>
    </alternativeName>
    <alternativeName>
        <fullName evidence="19">Ubiquinol oxidase subunit 1</fullName>
    </alternativeName>
</protein>
<feature type="transmembrane region" description="Helical" evidence="26">
    <location>
        <begin position="593"/>
        <end position="626"/>
    </location>
</feature>
<keyword evidence="9 25" id="KW-0349">Heme</keyword>
<feature type="transmembrane region" description="Helical" evidence="26">
    <location>
        <begin position="16"/>
        <end position="38"/>
    </location>
</feature>
<evidence type="ECO:0000256" key="15">
    <source>
        <dbReference type="ARBA" id="ARBA00023004"/>
    </source>
</evidence>
<keyword evidence="15" id="KW-0408">Iron</keyword>
<evidence type="ECO:0000256" key="7">
    <source>
        <dbReference type="ARBA" id="ARBA00022448"/>
    </source>
</evidence>
<dbReference type="PANTHER" id="PTHR10422:SF35">
    <property type="entry name" value="CYTOCHROME BO(3) UBIQUINOL OXIDASE SUBUNIT 1"/>
    <property type="match status" value="1"/>
</dbReference>
<dbReference type="GO" id="GO:0046872">
    <property type="term" value="F:metal ion binding"/>
    <property type="evidence" value="ECO:0007669"/>
    <property type="project" value="UniProtKB-KW"/>
</dbReference>
<evidence type="ECO:0000256" key="6">
    <source>
        <dbReference type="ARBA" id="ARBA00014691"/>
    </source>
</evidence>
<comment type="subcellular location">
    <subcellularLocation>
        <location evidence="3">Cell membrane</location>
        <topology evidence="3">Multi-pass membrane protein</topology>
    </subcellularLocation>
</comment>
<evidence type="ECO:0000256" key="24">
    <source>
        <dbReference type="ARBA" id="ARBA00048190"/>
    </source>
</evidence>
<evidence type="ECO:0000256" key="22">
    <source>
        <dbReference type="ARBA" id="ARBA00034455"/>
    </source>
</evidence>
<comment type="subunit">
    <text evidence="23">The cytochrome bo(3) ubiquinol oxidase complex is a heterooctamer of two A chains, two B chains, two C chains and two D chains.</text>
</comment>
<evidence type="ECO:0000256" key="17">
    <source>
        <dbReference type="ARBA" id="ARBA00023136"/>
    </source>
</evidence>
<evidence type="ECO:0000259" key="27">
    <source>
        <dbReference type="PROSITE" id="PS50855"/>
    </source>
</evidence>
<evidence type="ECO:0000256" key="10">
    <source>
        <dbReference type="ARBA" id="ARBA00022660"/>
    </source>
</evidence>
<evidence type="ECO:0000256" key="25">
    <source>
        <dbReference type="RuleBase" id="RU000370"/>
    </source>
</evidence>
<feature type="transmembrane region" description="Helical" evidence="26">
    <location>
        <begin position="380"/>
        <end position="403"/>
    </location>
</feature>
<feature type="transmembrane region" description="Helical" evidence="26">
    <location>
        <begin position="346"/>
        <end position="368"/>
    </location>
</feature>
<evidence type="ECO:0000256" key="4">
    <source>
        <dbReference type="ARBA" id="ARBA00009578"/>
    </source>
</evidence>
<comment type="cofactor">
    <cofactor evidence="22">
        <name>Fe(II)-heme o</name>
        <dbReference type="ChEBI" id="CHEBI:60530"/>
    </cofactor>
</comment>
<feature type="transmembrane region" description="Helical" evidence="26">
    <location>
        <begin position="144"/>
        <end position="166"/>
    </location>
</feature>
<feature type="transmembrane region" description="Helical" evidence="26">
    <location>
        <begin position="457"/>
        <end position="479"/>
    </location>
</feature>
<feature type="transmembrane region" description="Helical" evidence="26">
    <location>
        <begin position="233"/>
        <end position="255"/>
    </location>
</feature>
<evidence type="ECO:0000256" key="21">
    <source>
        <dbReference type="ARBA" id="ARBA00032435"/>
    </source>
</evidence>
<sequence>MLGKLSLDAIPFHEPIVMVTVSGIILGGIAVIIALTYFKLWGPLWRDWITTVDHKRIGIMYIFLAIVMLIRGFADAIMMRSQQFLASGGHEGFLPPEHYDQIFTAHGVIMIFFVAMPFVIGLMNIVIPLQIGARDVAYPFLNNLGFWFTAVSVVLINLSLGIGEFAKTGWLAYPPLSELQYSPDVGVDYWIWTLQISGIGTTLSAINFIATVLKMRAPGMSLMKMPIFTWASFCSNILILTSFPILTASIALLTLDRYLGMHFFTNDLGGNMMMYINLIWAWGHPEVYILVLPMFGVYAEVTATFSRKKMFGYTSMVWATVCITILSFIVWLHHFFTMGSGANVNAFFGIATMIISIPTGVKIFNWLFTMYRGRIKLSVPMLWTIGFIVTFAIGGMTGVLLAVPAADFVLHGSVFLIAHFHNTIIGGVVFGLFAAMNYWFPKALGFTLDEKWGRRAFWCWQIGFIVAFLPLYALGFMGMTRRLSQQIDPEYHLLLGVAALGAVIIACGIACQFIQLGVSIRDRNKNRDTTGDPWGGRTLEWATSSPPPFYNFAVTPRVEDRDAFWDNKEKGVAYAKPATYEPIHMPKNTAAGVIIAVFTMVFGFAMIWHIWWLAVVSFVGMIVTWIAKSFDQDVDYYVPVDQIETIENKHFKELSQAGLQ</sequence>
<reference evidence="28 29" key="1">
    <citation type="submission" date="2014-11" db="EMBL/GenBank/DDBJ databases">
        <title>Pan-genome of Gallibacterium spp.</title>
        <authorList>
            <person name="Kudirkiene E."/>
            <person name="Bojesen A.M."/>
        </authorList>
    </citation>
    <scope>NUCLEOTIDE SEQUENCE [LARGE SCALE GENOMIC DNA]</scope>
    <source>
        <strain evidence="28 29">F151</strain>
    </source>
</reference>
<feature type="transmembrane region" description="Helical" evidence="26">
    <location>
        <begin position="189"/>
        <end position="213"/>
    </location>
</feature>
<dbReference type="GO" id="GO:0004129">
    <property type="term" value="F:cytochrome-c oxidase activity"/>
    <property type="evidence" value="ECO:0007669"/>
    <property type="project" value="InterPro"/>
</dbReference>
<keyword evidence="17 26" id="KW-0472">Membrane</keyword>
<keyword evidence="14 26" id="KW-1133">Transmembrane helix</keyword>
<evidence type="ECO:0000256" key="9">
    <source>
        <dbReference type="ARBA" id="ARBA00022617"/>
    </source>
</evidence>
<dbReference type="Gene3D" id="1.20.210.10">
    <property type="entry name" value="Cytochrome c oxidase-like, subunit I domain"/>
    <property type="match status" value="1"/>
</dbReference>
<dbReference type="GO" id="GO:0015990">
    <property type="term" value="P:electron transport coupled proton transport"/>
    <property type="evidence" value="ECO:0007669"/>
    <property type="project" value="TreeGrafter"/>
</dbReference>
<dbReference type="InterPro" id="IPR036927">
    <property type="entry name" value="Cyt_c_oxase-like_su1_sf"/>
</dbReference>
<dbReference type="CDD" id="cd01662">
    <property type="entry name" value="Ubiquinol_Oxidase_I"/>
    <property type="match status" value="1"/>
</dbReference>
<evidence type="ECO:0000313" key="29">
    <source>
        <dbReference type="Proteomes" id="UP000243558"/>
    </source>
</evidence>
<comment type="cofactor">
    <cofactor evidence="1">
        <name>heme b</name>
        <dbReference type="ChEBI" id="CHEBI:60344"/>
    </cofactor>
</comment>
<dbReference type="InterPro" id="IPR023615">
    <property type="entry name" value="Cyt_c_Oxase_su1_BS"/>
</dbReference>
<dbReference type="GO" id="GO:0009486">
    <property type="term" value="F:cytochrome bo3 ubiquinol oxidase activity"/>
    <property type="evidence" value="ECO:0007669"/>
    <property type="project" value="UniProtKB-EC"/>
</dbReference>
<dbReference type="GO" id="GO:0005886">
    <property type="term" value="C:plasma membrane"/>
    <property type="evidence" value="ECO:0007669"/>
    <property type="project" value="UniProtKB-SubCell"/>
</dbReference>
<evidence type="ECO:0000256" key="2">
    <source>
        <dbReference type="ARBA" id="ARBA00001973"/>
    </source>
</evidence>
<evidence type="ECO:0000256" key="1">
    <source>
        <dbReference type="ARBA" id="ARBA00001970"/>
    </source>
</evidence>
<evidence type="ECO:0000256" key="3">
    <source>
        <dbReference type="ARBA" id="ARBA00004651"/>
    </source>
</evidence>
<keyword evidence="13 25" id="KW-0249">Electron transport</keyword>
<dbReference type="EC" id="7.1.1.3" evidence="5"/>
<keyword evidence="16" id="KW-0186">Copper</keyword>
<comment type="caution">
    <text evidence="28">The sequence shown here is derived from an EMBL/GenBank/DDBJ whole genome shotgun (WGS) entry which is preliminary data.</text>
</comment>
<dbReference type="GO" id="GO:0020037">
    <property type="term" value="F:heme binding"/>
    <property type="evidence" value="ECO:0007669"/>
    <property type="project" value="InterPro"/>
</dbReference>
<evidence type="ECO:0000256" key="12">
    <source>
        <dbReference type="ARBA" id="ARBA00022723"/>
    </source>
</evidence>
<keyword evidence="11 25" id="KW-0812">Transmembrane</keyword>
<dbReference type="NCBIfam" id="TIGR02843">
    <property type="entry name" value="CyoB"/>
    <property type="match status" value="1"/>
</dbReference>
<dbReference type="PROSITE" id="PS00077">
    <property type="entry name" value="COX1_CUB"/>
    <property type="match status" value="1"/>
</dbReference>